<evidence type="ECO:0000313" key="3">
    <source>
        <dbReference type="Proteomes" id="UP000216991"/>
    </source>
</evidence>
<accession>A0A255YG43</accession>
<reference evidence="2 3" key="1">
    <citation type="submission" date="2017-07" db="EMBL/GenBank/DDBJ databases">
        <title>Sandarakinorhabdus cyanobacteriorum sp. nov., a novel bacterium isolated from cyanobacterial aggregates in a eutrophic lake.</title>
        <authorList>
            <person name="Cai H."/>
        </authorList>
    </citation>
    <scope>NUCLEOTIDE SEQUENCE [LARGE SCALE GENOMIC DNA]</scope>
    <source>
        <strain evidence="2 3">TH057</strain>
    </source>
</reference>
<dbReference type="InterPro" id="IPR021139">
    <property type="entry name" value="NYN"/>
</dbReference>
<dbReference type="Gene3D" id="3.40.50.1010">
    <property type="entry name" value="5'-nuclease"/>
    <property type="match status" value="1"/>
</dbReference>
<keyword evidence="3" id="KW-1185">Reference proteome</keyword>
<comment type="caution">
    <text evidence="2">The sequence shown here is derived from an EMBL/GenBank/DDBJ whole genome shotgun (WGS) entry which is preliminary data.</text>
</comment>
<name>A0A255YG43_9SPHN</name>
<dbReference type="Proteomes" id="UP000216991">
    <property type="component" value="Unassembled WGS sequence"/>
</dbReference>
<organism evidence="2 3">
    <name type="scientific">Sandarakinorhabdus cyanobacteriorum</name>
    <dbReference type="NCBI Taxonomy" id="1981098"/>
    <lineage>
        <taxon>Bacteria</taxon>
        <taxon>Pseudomonadati</taxon>
        <taxon>Pseudomonadota</taxon>
        <taxon>Alphaproteobacteria</taxon>
        <taxon>Sphingomonadales</taxon>
        <taxon>Sphingosinicellaceae</taxon>
        <taxon>Sandarakinorhabdus</taxon>
    </lineage>
</organism>
<proteinExistence type="predicted"/>
<evidence type="ECO:0000313" key="2">
    <source>
        <dbReference type="EMBL" id="OYQ28216.1"/>
    </source>
</evidence>
<dbReference type="EMBL" id="NOXT01000111">
    <property type="protein sequence ID" value="OYQ28216.1"/>
    <property type="molecule type" value="Genomic_DNA"/>
</dbReference>
<protein>
    <recommendedName>
        <fullName evidence="1">NYN domain-containing protein</fullName>
    </recommendedName>
</protein>
<dbReference type="InterPro" id="IPR047140">
    <property type="entry name" value="LabA"/>
</dbReference>
<feature type="domain" description="NYN" evidence="1">
    <location>
        <begin position="7"/>
        <end position="176"/>
    </location>
</feature>
<sequence length="220" mass="24755">MKHMQTRIAVMIDGSYFNRVSNFYKFEHNAARRLSLSGLMEFIRVATADMEDVSRSRARVVEAHYFRGRYTVRDLEDRARSANFVEESLRNDRVFDQILAASNITPHFTRIDTNSEPPKEQGIDVWLALEAFDLAVSDRCDVVALVAGDGDFVPLVKKINAIGKRALVVAWGMKSEQGAEVRYSGALAGAAAYFLDMADLIDNPDDDEQRALVDQLFVDN</sequence>
<gene>
    <name evidence="2" type="ORF">CHU93_09635</name>
</gene>
<dbReference type="AlphaFoldDB" id="A0A255YG43"/>
<dbReference type="Pfam" id="PF01936">
    <property type="entry name" value="NYN"/>
    <property type="match status" value="1"/>
</dbReference>
<dbReference type="PANTHER" id="PTHR35458:SF8">
    <property type="entry name" value="SLR0650 PROTEIN"/>
    <property type="match status" value="1"/>
</dbReference>
<dbReference type="GO" id="GO:0004540">
    <property type="term" value="F:RNA nuclease activity"/>
    <property type="evidence" value="ECO:0007669"/>
    <property type="project" value="InterPro"/>
</dbReference>
<evidence type="ECO:0000259" key="1">
    <source>
        <dbReference type="Pfam" id="PF01936"/>
    </source>
</evidence>
<dbReference type="PANTHER" id="PTHR35458">
    <property type="entry name" value="SLR0755 PROTEIN"/>
    <property type="match status" value="1"/>
</dbReference>